<feature type="transmembrane region" description="Helical" evidence="1">
    <location>
        <begin position="303"/>
        <end position="324"/>
    </location>
</feature>
<evidence type="ECO:0000256" key="1">
    <source>
        <dbReference type="SAM" id="Phobius"/>
    </source>
</evidence>
<feature type="transmembrane region" description="Helical" evidence="1">
    <location>
        <begin position="247"/>
        <end position="265"/>
    </location>
</feature>
<dbReference type="EMBL" id="MEZN01000010">
    <property type="protein sequence ID" value="OGD56706.1"/>
    <property type="molecule type" value="Genomic_DNA"/>
</dbReference>
<gene>
    <name evidence="2" type="ORF">A3E73_00605</name>
</gene>
<dbReference type="STRING" id="1797460.A3E73_00605"/>
<feature type="transmembrane region" description="Helical" evidence="1">
    <location>
        <begin position="187"/>
        <end position="207"/>
    </location>
</feature>
<keyword evidence="1" id="KW-0472">Membrane</keyword>
<dbReference type="Proteomes" id="UP000176791">
    <property type="component" value="Unassembled WGS sequence"/>
</dbReference>
<evidence type="ECO:0008006" key="4">
    <source>
        <dbReference type="Google" id="ProtNLM"/>
    </source>
</evidence>
<comment type="caution">
    <text evidence="2">The sequence shown here is derived from an EMBL/GenBank/DDBJ whole genome shotgun (WGS) entry which is preliminary data.</text>
</comment>
<reference evidence="2 3" key="1">
    <citation type="journal article" date="2016" name="Nat. Commun.">
        <title>Thousands of microbial genomes shed light on interconnected biogeochemical processes in an aquifer system.</title>
        <authorList>
            <person name="Anantharaman K."/>
            <person name="Brown C.T."/>
            <person name="Hug L.A."/>
            <person name="Sharon I."/>
            <person name="Castelle C.J."/>
            <person name="Probst A.J."/>
            <person name="Thomas B.C."/>
            <person name="Singh A."/>
            <person name="Wilkins M.J."/>
            <person name="Karaoz U."/>
            <person name="Brodie E.L."/>
            <person name="Williams K.H."/>
            <person name="Hubbard S.S."/>
            <person name="Banfield J.F."/>
        </authorList>
    </citation>
    <scope>NUCLEOTIDE SEQUENCE [LARGE SCALE GENOMIC DNA]</scope>
</reference>
<feature type="transmembrane region" description="Helical" evidence="1">
    <location>
        <begin position="157"/>
        <end position="175"/>
    </location>
</feature>
<name>A0A1F5DNV1_9BACT</name>
<feature type="transmembrane region" description="Helical" evidence="1">
    <location>
        <begin position="6"/>
        <end position="23"/>
    </location>
</feature>
<organism evidence="2 3">
    <name type="scientific">Candidatus Beckwithbacteria bacterium RIFCSPHIGHO2_12_FULL_47_17</name>
    <dbReference type="NCBI Taxonomy" id="1797460"/>
    <lineage>
        <taxon>Bacteria</taxon>
        <taxon>Candidatus Beckwithiibacteriota</taxon>
    </lineage>
</organism>
<feature type="transmembrane region" description="Helical" evidence="1">
    <location>
        <begin position="214"/>
        <end position="235"/>
    </location>
</feature>
<feature type="transmembrane region" description="Helical" evidence="1">
    <location>
        <begin position="116"/>
        <end position="136"/>
    </location>
</feature>
<keyword evidence="1" id="KW-0812">Transmembrane</keyword>
<feature type="transmembrane region" description="Helical" evidence="1">
    <location>
        <begin position="277"/>
        <end position="297"/>
    </location>
</feature>
<sequence length="526" mass="61458">MKLWPLMVAISISLISGFYHWWLPQVSGINPYSPLTLNTDSPSFVVDETFFYAPKAAFPQASLIELFSSETMALLAKISGSIPQAFILADLIFPALTFFVLYWLLNFWLKNYNQSVFTAVAILIFYHYFTYFPYLPSAIKLLINYYNSGSYWPLIRAFHPQISLWLFLLFVAALWKKLSWWKTGLLLSALTYSYFFYWTVAFTWLFWNQSGKKLLKIIILWAALTFPYWLSLLPLLPEKDYWLRNYFYLPPTGNQILLLVFGLVLSRRLNSAKLRRFWLSFYAGFSCLLAITMLLKFGADDPIGHWFLRVVNPLTAIILVLYFFQRFQTSRRLLTIATILLLLFQGRLHYRYFTANAEAFRIEPEKLEAFNYLKHVATTGSIVAAPSLADSLYLPGYTNSYAYLKHAQLRPADNQELLQRFLEVYKIADYDQARLKTMFNDNNVLIAKKRFDFDACAGHFLYFRLYNGADYYSCAVPEPVLEHILNQYQNTQAQLTYPADYWLGTESIDFGTLVWENVKYKIYALP</sequence>
<evidence type="ECO:0000313" key="2">
    <source>
        <dbReference type="EMBL" id="OGD56706.1"/>
    </source>
</evidence>
<protein>
    <recommendedName>
        <fullName evidence="4">Glycosyltransferase RgtA/B/C/D-like domain-containing protein</fullName>
    </recommendedName>
</protein>
<feature type="transmembrane region" description="Helical" evidence="1">
    <location>
        <begin position="85"/>
        <end position="104"/>
    </location>
</feature>
<keyword evidence="1" id="KW-1133">Transmembrane helix</keyword>
<evidence type="ECO:0000313" key="3">
    <source>
        <dbReference type="Proteomes" id="UP000176791"/>
    </source>
</evidence>
<accession>A0A1F5DNV1</accession>
<dbReference type="AlphaFoldDB" id="A0A1F5DNV1"/>
<proteinExistence type="predicted"/>